<name>A0AAD1WAF3_PELCU</name>
<sequence length="140" mass="15600">MELPAPPPGVHHEKLGQTLPEKERAQTEKNKLMVKQAGTISDEHRIMGSRVPSGRDSDQLEPLRTCLTMKNLEGSGLPANLIMNKRAASLVPTIALERPRERNVTSQLKNVPCEASTSRTPISIEKLTHSLQQRMYDLQV</sequence>
<evidence type="ECO:0000256" key="1">
    <source>
        <dbReference type="SAM" id="MobiDB-lite"/>
    </source>
</evidence>
<reference evidence="2" key="1">
    <citation type="submission" date="2022-03" db="EMBL/GenBank/DDBJ databases">
        <authorList>
            <person name="Alioto T."/>
            <person name="Alioto T."/>
            <person name="Gomez Garrido J."/>
        </authorList>
    </citation>
    <scope>NUCLEOTIDE SEQUENCE</scope>
</reference>
<accession>A0AAD1WAF3</accession>
<evidence type="ECO:0000313" key="2">
    <source>
        <dbReference type="EMBL" id="CAH2301821.1"/>
    </source>
</evidence>
<organism evidence="2 3">
    <name type="scientific">Pelobates cultripes</name>
    <name type="common">Western spadefoot toad</name>
    <dbReference type="NCBI Taxonomy" id="61616"/>
    <lineage>
        <taxon>Eukaryota</taxon>
        <taxon>Metazoa</taxon>
        <taxon>Chordata</taxon>
        <taxon>Craniata</taxon>
        <taxon>Vertebrata</taxon>
        <taxon>Euteleostomi</taxon>
        <taxon>Amphibia</taxon>
        <taxon>Batrachia</taxon>
        <taxon>Anura</taxon>
        <taxon>Pelobatoidea</taxon>
        <taxon>Pelobatidae</taxon>
        <taxon>Pelobates</taxon>
    </lineage>
</organism>
<keyword evidence="3" id="KW-1185">Reference proteome</keyword>
<feature type="compositionally biased region" description="Basic and acidic residues" evidence="1">
    <location>
        <begin position="10"/>
        <end position="29"/>
    </location>
</feature>
<gene>
    <name evidence="2" type="ORF">PECUL_23A025935</name>
</gene>
<feature type="region of interest" description="Disordered" evidence="1">
    <location>
        <begin position="1"/>
        <end position="29"/>
    </location>
</feature>
<dbReference type="Proteomes" id="UP001295444">
    <property type="component" value="Chromosome 06"/>
</dbReference>
<protein>
    <submittedName>
        <fullName evidence="2">Uncharacterized protein</fullName>
    </submittedName>
</protein>
<evidence type="ECO:0000313" key="3">
    <source>
        <dbReference type="Proteomes" id="UP001295444"/>
    </source>
</evidence>
<dbReference type="EMBL" id="OW240917">
    <property type="protein sequence ID" value="CAH2301821.1"/>
    <property type="molecule type" value="Genomic_DNA"/>
</dbReference>
<dbReference type="AlphaFoldDB" id="A0AAD1WAF3"/>
<proteinExistence type="predicted"/>